<gene>
    <name evidence="1" type="ORF">LH440_12675</name>
</gene>
<dbReference type="InterPro" id="IPR021352">
    <property type="entry name" value="DUF2971"/>
</dbReference>
<dbReference type="AlphaFoldDB" id="A0ABD4SU22"/>
<proteinExistence type="predicted"/>
<sequence>MAVSIPNVLYHYTDINALISIIQNKKIWLSSARNLNDKKEIDWSLDILVSYCKKLLLDERITQDNKMLLEGLISHQQPKPYICSMSERPDVLSQWRAYGDDGVGVSIGFNSKVLPDIGFYGESNRGFSPLDLHKVIYDYRIQLETMSSFVHFLMDSVGEDNVFLKDAIHFVASAFKNDAFCEEREYRIVYNPALVKHGKCIDQDKISEIKFRKSNSRLVSYYEYDIFSDNHDHIKEIWFGPKCEIDEADLRLLLEHNGLSNVEIKRSAATYR</sequence>
<name>A0ABD4SU22_9NEIS</name>
<comment type="caution">
    <text evidence="1">The sequence shown here is derived from an EMBL/GenBank/DDBJ whole genome shotgun (WGS) entry which is preliminary data.</text>
</comment>
<evidence type="ECO:0000313" key="2">
    <source>
        <dbReference type="Proteomes" id="UP001200247"/>
    </source>
</evidence>
<protein>
    <submittedName>
        <fullName evidence="1">DUF2971 domain-containing protein</fullName>
    </submittedName>
</protein>
<dbReference type="EMBL" id="JAJAXM010000025">
    <property type="protein sequence ID" value="MCG9026741.1"/>
    <property type="molecule type" value="Genomic_DNA"/>
</dbReference>
<accession>A0ABD4SU22</accession>
<dbReference type="Proteomes" id="UP001200247">
    <property type="component" value="Unassembled WGS sequence"/>
</dbReference>
<organism evidence="1 2">
    <name type="scientific">Laribacter hongkongensis</name>
    <dbReference type="NCBI Taxonomy" id="168471"/>
    <lineage>
        <taxon>Bacteria</taxon>
        <taxon>Pseudomonadati</taxon>
        <taxon>Pseudomonadota</taxon>
        <taxon>Betaproteobacteria</taxon>
        <taxon>Neisseriales</taxon>
        <taxon>Aquaspirillaceae</taxon>
        <taxon>Laribacter</taxon>
    </lineage>
</organism>
<dbReference type="Pfam" id="PF11185">
    <property type="entry name" value="DUF2971"/>
    <property type="match status" value="1"/>
</dbReference>
<evidence type="ECO:0000313" key="1">
    <source>
        <dbReference type="EMBL" id="MCG9026741.1"/>
    </source>
</evidence>
<dbReference type="RefSeq" id="WP_239894318.1">
    <property type="nucleotide sequence ID" value="NZ_JAJAXM010000025.1"/>
</dbReference>
<reference evidence="1 2" key="1">
    <citation type="submission" date="2021-10" db="EMBL/GenBank/DDBJ databases">
        <title>Whole-genome sequencing analysis of Laribacter hongkongensis: virulence gene profiles, carbohydrate-active enzyme prediction, and antimicrobial resistance characterization.</title>
        <authorList>
            <person name="Yuan P."/>
            <person name="Zhan Y."/>
            <person name="Chen D."/>
        </authorList>
    </citation>
    <scope>NUCLEOTIDE SEQUENCE [LARGE SCALE GENOMIC DNA]</scope>
    <source>
        <strain evidence="1 2">W67</strain>
    </source>
</reference>